<dbReference type="InterPro" id="IPR036737">
    <property type="entry name" value="OmpA-like_sf"/>
</dbReference>
<protein>
    <recommendedName>
        <fullName evidence="4">OmpA-like domain-containing protein</fullName>
    </recommendedName>
</protein>
<evidence type="ECO:0000256" key="2">
    <source>
        <dbReference type="SAM" id="MobiDB-lite"/>
    </source>
</evidence>
<evidence type="ECO:0000256" key="3">
    <source>
        <dbReference type="SAM" id="Phobius"/>
    </source>
</evidence>
<proteinExistence type="predicted"/>
<dbReference type="PANTHER" id="PTHR30329:SF21">
    <property type="entry name" value="LIPOPROTEIN YIAD-RELATED"/>
    <property type="match status" value="1"/>
</dbReference>
<reference evidence="5" key="1">
    <citation type="journal article" date="2014" name="Int. J. Syst. Evol. Microbiol.">
        <title>Complete genome of a new Firmicutes species belonging to the dominant human colonic microbiota ('Ruminococcus bicirculans') reveals two chromosomes and a selective capacity to utilize plant glucans.</title>
        <authorList>
            <consortium name="NISC Comparative Sequencing Program"/>
            <person name="Wegmann U."/>
            <person name="Louis P."/>
            <person name="Goesmann A."/>
            <person name="Henrissat B."/>
            <person name="Duncan S.H."/>
            <person name="Flint H.J."/>
        </authorList>
    </citation>
    <scope>NUCLEOTIDE SEQUENCE</scope>
    <source>
        <strain evidence="5">NBRC 109915</strain>
    </source>
</reference>
<dbReference type="Gene3D" id="3.30.1330.60">
    <property type="entry name" value="OmpA-like domain"/>
    <property type="match status" value="1"/>
</dbReference>
<dbReference type="CDD" id="cd07185">
    <property type="entry name" value="OmpA_C-like"/>
    <property type="match status" value="1"/>
</dbReference>
<evidence type="ECO:0000259" key="4">
    <source>
        <dbReference type="PROSITE" id="PS51123"/>
    </source>
</evidence>
<dbReference type="InterPro" id="IPR050330">
    <property type="entry name" value="Bact_OuterMem_StrucFunc"/>
</dbReference>
<feature type="region of interest" description="Disordered" evidence="2">
    <location>
        <begin position="195"/>
        <end position="218"/>
    </location>
</feature>
<keyword evidence="3" id="KW-1133">Transmembrane helix</keyword>
<name>A0ABQ5VCL5_9RHOB</name>
<dbReference type="Proteomes" id="UP001161388">
    <property type="component" value="Unassembled WGS sequence"/>
</dbReference>
<reference evidence="5" key="2">
    <citation type="submission" date="2023-01" db="EMBL/GenBank/DDBJ databases">
        <title>Draft genome sequence of Sulfitobacter pacificus strain NBRC 109915.</title>
        <authorList>
            <person name="Sun Q."/>
            <person name="Mori K."/>
        </authorList>
    </citation>
    <scope>NUCLEOTIDE SEQUENCE</scope>
    <source>
        <strain evidence="5">NBRC 109915</strain>
    </source>
</reference>
<dbReference type="Pfam" id="PF00691">
    <property type="entry name" value="OmpA"/>
    <property type="match status" value="1"/>
</dbReference>
<keyword evidence="6" id="KW-1185">Reference proteome</keyword>
<dbReference type="RefSeq" id="WP_284369332.1">
    <property type="nucleotide sequence ID" value="NZ_BSNL01000001.1"/>
</dbReference>
<organism evidence="5 6">
    <name type="scientific">Sulfitobacter pacificus</name>
    <dbReference type="NCBI Taxonomy" id="1499314"/>
    <lineage>
        <taxon>Bacteria</taxon>
        <taxon>Pseudomonadati</taxon>
        <taxon>Pseudomonadota</taxon>
        <taxon>Alphaproteobacteria</taxon>
        <taxon>Rhodobacterales</taxon>
        <taxon>Roseobacteraceae</taxon>
        <taxon>Sulfitobacter</taxon>
    </lineage>
</organism>
<sequence length="218" mass="22751">MRFFTPAKPASRHGRPGTIRAIAGGVAVVLLGVATLTSLRTAADEDRPERAQAQTPAPAKPDLALLAMTRLAAPPAPGSFSIGDLPEPAAPVLASSGEDCVKTLDQVLSDTIVRFEEDSAALTAAHIDLMTEVGDLIMGCDAAYVVVGGHADGSGDDAINLALSWERADRTLNHLLLLGVDPFAVEAVGYGARAPLSQGSDEEDGSDRRVDFKVMRKP</sequence>
<accession>A0ABQ5VCL5</accession>
<keyword evidence="3" id="KW-0812">Transmembrane</keyword>
<keyword evidence="1 3" id="KW-0472">Membrane</keyword>
<evidence type="ECO:0000313" key="6">
    <source>
        <dbReference type="Proteomes" id="UP001161388"/>
    </source>
</evidence>
<dbReference type="PROSITE" id="PS51123">
    <property type="entry name" value="OMPA_2"/>
    <property type="match status" value="1"/>
</dbReference>
<feature type="compositionally biased region" description="Basic and acidic residues" evidence="2">
    <location>
        <begin position="206"/>
        <end position="218"/>
    </location>
</feature>
<feature type="domain" description="OmpA-like" evidence="4">
    <location>
        <begin position="102"/>
        <end position="218"/>
    </location>
</feature>
<feature type="transmembrane region" description="Helical" evidence="3">
    <location>
        <begin position="21"/>
        <end position="39"/>
    </location>
</feature>
<evidence type="ECO:0000256" key="1">
    <source>
        <dbReference type="PROSITE-ProRule" id="PRU00473"/>
    </source>
</evidence>
<dbReference type="InterPro" id="IPR006665">
    <property type="entry name" value="OmpA-like"/>
</dbReference>
<gene>
    <name evidence="5" type="ORF">GCM10007927_00180</name>
</gene>
<dbReference type="PANTHER" id="PTHR30329">
    <property type="entry name" value="STATOR ELEMENT OF FLAGELLAR MOTOR COMPLEX"/>
    <property type="match status" value="1"/>
</dbReference>
<dbReference type="SUPFAM" id="SSF103088">
    <property type="entry name" value="OmpA-like"/>
    <property type="match status" value="1"/>
</dbReference>
<dbReference type="EMBL" id="BSNL01000001">
    <property type="protein sequence ID" value="GLQ25215.1"/>
    <property type="molecule type" value="Genomic_DNA"/>
</dbReference>
<evidence type="ECO:0000313" key="5">
    <source>
        <dbReference type="EMBL" id="GLQ25215.1"/>
    </source>
</evidence>
<comment type="caution">
    <text evidence="5">The sequence shown here is derived from an EMBL/GenBank/DDBJ whole genome shotgun (WGS) entry which is preliminary data.</text>
</comment>